<keyword evidence="4" id="KW-1185">Reference proteome</keyword>
<feature type="region of interest" description="Disordered" evidence="1">
    <location>
        <begin position="18"/>
        <end position="40"/>
    </location>
</feature>
<dbReference type="FunFam" id="3.10.20.90:FF:000058">
    <property type="entry name" value="Octicosapeptide/phox/Bem1p domain kinase superfamily protein"/>
    <property type="match status" value="1"/>
</dbReference>
<dbReference type="Proteomes" id="UP000594263">
    <property type="component" value="Unplaced"/>
</dbReference>
<dbReference type="PANTHER" id="PTHR31066:SF33">
    <property type="entry name" value="OS07G0556300 PROTEIN"/>
    <property type="match status" value="1"/>
</dbReference>
<accession>A0A7N0UQB0</accession>
<dbReference type="AlphaFoldDB" id="A0A7N0UQB0"/>
<dbReference type="SUPFAM" id="SSF54277">
    <property type="entry name" value="CAD &amp; PB1 domains"/>
    <property type="match status" value="1"/>
</dbReference>
<feature type="region of interest" description="Disordered" evidence="1">
    <location>
        <begin position="235"/>
        <end position="282"/>
    </location>
</feature>
<evidence type="ECO:0000259" key="2">
    <source>
        <dbReference type="PROSITE" id="PS51745"/>
    </source>
</evidence>
<sequence length="436" mass="46336">MTPATHHDQLDSISIHTDSAASTPRADHLSSAHQLDQPPPRLRFMCSFGGKILPRPHDNQLRYVGGDTRIIAVSRHTSFSALLSKLAKIAGTPNISVKYQLPNEDLDALISVSNDEDVENMMDEYERIGSRTARLRLFLFHDQSRTSSISSLLDGSTRRESWFLDALNGGGGGSTAGAPLLERGLSEASSIVSEVPDYLFGLDNSDDPAAAQLREPKARTRSNLADCISYSDPGSPAPVLSSTPFSSASPAAIQSVPDLPPVKTKMDNPAPPIRSSSSGRPVEAVNSIDPPISIPAGSVQSNTVWRQYNPEPHYPGLTAVTSVQPMPVYYIPGPVHPGNYPVQPVPVQAQYVQLQPPSTGQQLPVGYLPAGMGMGAIHGVPAGGMMRPIAMDLDTYEGHGRLVSDGYYGPVQVYPGQVTAASAGERAAAPSEAMGS</sequence>
<dbReference type="InterPro" id="IPR053198">
    <property type="entry name" value="Gynoecium_Dev_Regulator"/>
</dbReference>
<dbReference type="SMART" id="SM00666">
    <property type="entry name" value="PB1"/>
    <property type="match status" value="1"/>
</dbReference>
<dbReference type="InterPro" id="IPR000270">
    <property type="entry name" value="PB1_dom"/>
</dbReference>
<evidence type="ECO:0000313" key="3">
    <source>
        <dbReference type="EnsemblPlants" id="Kaladp0076s0341.1.v1.1.CDS.1"/>
    </source>
</evidence>
<dbReference type="PROSITE" id="PS51745">
    <property type="entry name" value="PB1"/>
    <property type="match status" value="1"/>
</dbReference>
<name>A0A7N0UQB0_KALFE</name>
<reference evidence="3" key="1">
    <citation type="submission" date="2021-01" db="UniProtKB">
        <authorList>
            <consortium name="EnsemblPlants"/>
        </authorList>
    </citation>
    <scope>IDENTIFICATION</scope>
</reference>
<organism evidence="3 4">
    <name type="scientific">Kalanchoe fedtschenkoi</name>
    <name type="common">Lavender scallops</name>
    <name type="synonym">South American air plant</name>
    <dbReference type="NCBI Taxonomy" id="63787"/>
    <lineage>
        <taxon>Eukaryota</taxon>
        <taxon>Viridiplantae</taxon>
        <taxon>Streptophyta</taxon>
        <taxon>Embryophyta</taxon>
        <taxon>Tracheophyta</taxon>
        <taxon>Spermatophyta</taxon>
        <taxon>Magnoliopsida</taxon>
        <taxon>eudicotyledons</taxon>
        <taxon>Gunneridae</taxon>
        <taxon>Pentapetalae</taxon>
        <taxon>Saxifragales</taxon>
        <taxon>Crassulaceae</taxon>
        <taxon>Kalanchoe</taxon>
    </lineage>
</organism>
<dbReference type="Gene3D" id="3.10.20.90">
    <property type="entry name" value="Phosphatidylinositol 3-kinase Catalytic Subunit, Chain A, domain 1"/>
    <property type="match status" value="1"/>
</dbReference>
<evidence type="ECO:0000256" key="1">
    <source>
        <dbReference type="SAM" id="MobiDB-lite"/>
    </source>
</evidence>
<protein>
    <recommendedName>
        <fullName evidence="2">PB1 domain-containing protein</fullName>
    </recommendedName>
</protein>
<dbReference type="CDD" id="cd06410">
    <property type="entry name" value="PB1_UP2"/>
    <property type="match status" value="1"/>
</dbReference>
<feature type="compositionally biased region" description="Low complexity" evidence="1">
    <location>
        <begin position="238"/>
        <end position="252"/>
    </location>
</feature>
<dbReference type="EnsemblPlants" id="Kaladp0076s0341.1.v1.1">
    <property type="protein sequence ID" value="Kaladp0076s0341.1.v1.1.CDS.1"/>
    <property type="gene ID" value="Kaladp0076s0341.v1.1"/>
</dbReference>
<evidence type="ECO:0000313" key="4">
    <source>
        <dbReference type="Proteomes" id="UP000594263"/>
    </source>
</evidence>
<proteinExistence type="predicted"/>
<dbReference type="Pfam" id="PF00564">
    <property type="entry name" value="PB1"/>
    <property type="match status" value="1"/>
</dbReference>
<feature type="domain" description="PB1" evidence="2">
    <location>
        <begin position="41"/>
        <end position="142"/>
    </location>
</feature>
<dbReference type="OMA" id="QIQTQYV"/>
<dbReference type="InterPro" id="IPR053793">
    <property type="entry name" value="PB1-like"/>
</dbReference>
<dbReference type="Gramene" id="Kaladp0076s0341.1.v1.1">
    <property type="protein sequence ID" value="Kaladp0076s0341.1.v1.1.CDS.1"/>
    <property type="gene ID" value="Kaladp0076s0341.v1.1"/>
</dbReference>
<dbReference type="PANTHER" id="PTHR31066">
    <property type="entry name" value="OS05G0427100 PROTEIN-RELATED"/>
    <property type="match status" value="1"/>
</dbReference>